<evidence type="ECO:0000313" key="1">
    <source>
        <dbReference type="EMBL" id="OWJ99831.1"/>
    </source>
</evidence>
<organism evidence="1 2">
    <name type="scientific">Cervus elaphus hippelaphus</name>
    <name type="common">European red deer</name>
    <dbReference type="NCBI Taxonomy" id="46360"/>
    <lineage>
        <taxon>Eukaryota</taxon>
        <taxon>Metazoa</taxon>
        <taxon>Chordata</taxon>
        <taxon>Craniata</taxon>
        <taxon>Vertebrata</taxon>
        <taxon>Euteleostomi</taxon>
        <taxon>Mammalia</taxon>
        <taxon>Eutheria</taxon>
        <taxon>Laurasiatheria</taxon>
        <taxon>Artiodactyla</taxon>
        <taxon>Ruminantia</taxon>
        <taxon>Pecora</taxon>
        <taxon>Cervidae</taxon>
        <taxon>Cervinae</taxon>
        <taxon>Cervus</taxon>
    </lineage>
</organism>
<accession>A0A212C1R1</accession>
<gene>
    <name evidence="1" type="ORF">Celaphus_00015958</name>
</gene>
<name>A0A212C1R1_CEREH</name>
<reference evidence="1 2" key="1">
    <citation type="journal article" date="2018" name="Mol. Genet. Genomics">
        <title>The red deer Cervus elaphus genome CerEla1.0: sequencing, annotating, genes, and chromosomes.</title>
        <authorList>
            <person name="Bana N.A."/>
            <person name="Nyiri A."/>
            <person name="Nagy J."/>
            <person name="Frank K."/>
            <person name="Nagy T."/>
            <person name="Steger V."/>
            <person name="Schiller M."/>
            <person name="Lakatos P."/>
            <person name="Sugar L."/>
            <person name="Horn P."/>
            <person name="Barta E."/>
            <person name="Orosz L."/>
        </authorList>
    </citation>
    <scope>NUCLEOTIDE SEQUENCE [LARGE SCALE GENOMIC DNA]</scope>
    <source>
        <strain evidence="1">Hungarian</strain>
    </source>
</reference>
<proteinExistence type="predicted"/>
<comment type="caution">
    <text evidence="1">The sequence shown here is derived from an EMBL/GenBank/DDBJ whole genome shotgun (WGS) entry which is preliminary data.</text>
</comment>
<dbReference type="EMBL" id="MKHE01000033">
    <property type="protein sequence ID" value="OWJ99831.1"/>
    <property type="molecule type" value="Genomic_DNA"/>
</dbReference>
<sequence>MSLIAQRATDVGCMELWVYSLTEKHLIFSCLMGDIVFSSGLAGALASNPASVVRTHTMNWSPSGWQTPWFHRHSALLVIDMEE</sequence>
<dbReference type="Proteomes" id="UP000242450">
    <property type="component" value="Chromosome 33"/>
</dbReference>
<keyword evidence="2" id="KW-1185">Reference proteome</keyword>
<dbReference type="AlphaFoldDB" id="A0A212C1R1"/>
<evidence type="ECO:0000313" key="2">
    <source>
        <dbReference type="Proteomes" id="UP000242450"/>
    </source>
</evidence>
<protein>
    <submittedName>
        <fullName evidence="1">Uncharacterized protein</fullName>
    </submittedName>
</protein>